<evidence type="ECO:0000313" key="4">
    <source>
        <dbReference type="Proteomes" id="UP000006906"/>
    </source>
</evidence>
<name>A0A2K3DIE8_CHLRE</name>
<dbReference type="ExpressionAtlas" id="A0A2K3DIE8">
    <property type="expression patterns" value="baseline and differential"/>
</dbReference>
<dbReference type="PANTHER" id="PTHR15323:SF6">
    <property type="entry name" value="CELL DIVISION CYCLE PROTEIN 123 HOMOLOG"/>
    <property type="match status" value="1"/>
</dbReference>
<dbReference type="KEGG" id="cre:CHLRE_07g312100v5"/>
<dbReference type="PANTHER" id="PTHR15323">
    <property type="entry name" value="D123 PROTEIN"/>
    <property type="match status" value="1"/>
</dbReference>
<dbReference type="Pfam" id="PF07065">
    <property type="entry name" value="D123"/>
    <property type="match status" value="2"/>
</dbReference>
<proteinExistence type="inferred from homology"/>
<keyword evidence="4" id="KW-1185">Reference proteome</keyword>
<protein>
    <recommendedName>
        <fullName evidence="5">Cell division cycle protein 123</fullName>
    </recommendedName>
</protein>
<organism evidence="3 4">
    <name type="scientific">Chlamydomonas reinhardtii</name>
    <name type="common">Chlamydomonas smithii</name>
    <dbReference type="NCBI Taxonomy" id="3055"/>
    <lineage>
        <taxon>Eukaryota</taxon>
        <taxon>Viridiplantae</taxon>
        <taxon>Chlorophyta</taxon>
        <taxon>core chlorophytes</taxon>
        <taxon>Chlorophyceae</taxon>
        <taxon>CS clade</taxon>
        <taxon>Chlamydomonadales</taxon>
        <taxon>Chlamydomonadaceae</taxon>
        <taxon>Chlamydomonas</taxon>
    </lineage>
</organism>
<sequence>MALSAPQNPLTATQAHVWYPQHESYAIKTAIVPLPASLLGYLQEDGLFVDDENAGVPALDRIDAGLVLEGEYRRDDWDELPAGAPGGPALQPSPSGPLNAARGGVLTGSTHSSSGVEADRRERRESSSTASSSGVSNAGQAPDWKLRFPQLRVAIEAAIESLGGRVVPKLNWSAPTDALWISATNTLACRNADEVMLLIKSSDRVSHDVEILEAAMAAWGSGADVEATAGSVGVAVSGYGQADVSGGAGCGAGGGPQAEALAGCSEGDARSAAGAQPQQHPGLHQQAAAGAGPTCSSSPALDSCPLQPVLVLKKWQQLRPEREYRCFVRDRRLVAVSQRDISQAFPALSPDVVVDVRRRIWRFWEERLASGSRLPLDSCALDVYVPFDSPSWQSVRLVDVNPLLDTTSPLLYDWAELGFGPTAMPAAADLLSQLRTAASAAQQGDTLSDGELGSGGGRIDESWMAEAVGTAALSPPESADQLQVRIVESSGNASGGSGGATGGVSLAGLTGPMLLGSRAALAMPYDMLGITDSVDKMIEVMSRQQQGAGRAGQGAEGASTDDGSQSDDDQDEVCQQDRAGAGSETAAAAAADDVLADQGDLAAVFGSSNDQAALRDRDALELHDLISGLDSNGLGT</sequence>
<reference evidence="3 4" key="1">
    <citation type="journal article" date="2007" name="Science">
        <title>The Chlamydomonas genome reveals the evolution of key animal and plant functions.</title>
        <authorList>
            <person name="Merchant S.S."/>
            <person name="Prochnik S.E."/>
            <person name="Vallon O."/>
            <person name="Harris E.H."/>
            <person name="Karpowicz S.J."/>
            <person name="Witman G.B."/>
            <person name="Terry A."/>
            <person name="Salamov A."/>
            <person name="Fritz-Laylin L.K."/>
            <person name="Marechal-Drouard L."/>
            <person name="Marshall W.F."/>
            <person name="Qu L.H."/>
            <person name="Nelson D.R."/>
            <person name="Sanderfoot A.A."/>
            <person name="Spalding M.H."/>
            <person name="Kapitonov V.V."/>
            <person name="Ren Q."/>
            <person name="Ferris P."/>
            <person name="Lindquist E."/>
            <person name="Shapiro H."/>
            <person name="Lucas S.M."/>
            <person name="Grimwood J."/>
            <person name="Schmutz J."/>
            <person name="Cardol P."/>
            <person name="Cerutti H."/>
            <person name="Chanfreau G."/>
            <person name="Chen C.L."/>
            <person name="Cognat V."/>
            <person name="Croft M.T."/>
            <person name="Dent R."/>
            <person name="Dutcher S."/>
            <person name="Fernandez E."/>
            <person name="Fukuzawa H."/>
            <person name="Gonzalez-Ballester D."/>
            <person name="Gonzalez-Halphen D."/>
            <person name="Hallmann A."/>
            <person name="Hanikenne M."/>
            <person name="Hippler M."/>
            <person name="Inwood W."/>
            <person name="Jabbari K."/>
            <person name="Kalanon M."/>
            <person name="Kuras R."/>
            <person name="Lefebvre P.A."/>
            <person name="Lemaire S.D."/>
            <person name="Lobanov A.V."/>
            <person name="Lohr M."/>
            <person name="Manuell A."/>
            <person name="Meier I."/>
            <person name="Mets L."/>
            <person name="Mittag M."/>
            <person name="Mittelmeier T."/>
            <person name="Moroney J.V."/>
            <person name="Moseley J."/>
            <person name="Napoli C."/>
            <person name="Nedelcu A.M."/>
            <person name="Niyogi K."/>
            <person name="Novoselov S.V."/>
            <person name="Paulsen I.T."/>
            <person name="Pazour G."/>
            <person name="Purton S."/>
            <person name="Ral J.P."/>
            <person name="Riano-Pachon D.M."/>
            <person name="Riekhof W."/>
            <person name="Rymarquis L."/>
            <person name="Schroda M."/>
            <person name="Stern D."/>
            <person name="Umen J."/>
            <person name="Willows R."/>
            <person name="Wilson N."/>
            <person name="Zimmer S.L."/>
            <person name="Allmer J."/>
            <person name="Balk J."/>
            <person name="Bisova K."/>
            <person name="Chen C.J."/>
            <person name="Elias M."/>
            <person name="Gendler K."/>
            <person name="Hauser C."/>
            <person name="Lamb M.R."/>
            <person name="Ledford H."/>
            <person name="Long J.C."/>
            <person name="Minagawa J."/>
            <person name="Page M.D."/>
            <person name="Pan J."/>
            <person name="Pootakham W."/>
            <person name="Roje S."/>
            <person name="Rose A."/>
            <person name="Stahlberg E."/>
            <person name="Terauchi A.M."/>
            <person name="Yang P."/>
            <person name="Ball S."/>
            <person name="Bowler C."/>
            <person name="Dieckmann C.L."/>
            <person name="Gladyshev V.N."/>
            <person name="Green P."/>
            <person name="Jorgensen R."/>
            <person name="Mayfield S."/>
            <person name="Mueller-Roeber B."/>
            <person name="Rajamani S."/>
            <person name="Sayre R.T."/>
            <person name="Brokstein P."/>
            <person name="Dubchak I."/>
            <person name="Goodstein D."/>
            <person name="Hornick L."/>
            <person name="Huang Y.W."/>
            <person name="Jhaveri J."/>
            <person name="Luo Y."/>
            <person name="Martinez D."/>
            <person name="Ngau W.C."/>
            <person name="Otillar B."/>
            <person name="Poliakov A."/>
            <person name="Porter A."/>
            <person name="Szajkowski L."/>
            <person name="Werner G."/>
            <person name="Zhou K."/>
            <person name="Grigoriev I.V."/>
            <person name="Rokhsar D.S."/>
            <person name="Grossman A.R."/>
        </authorList>
    </citation>
    <scope>NUCLEOTIDE SEQUENCE [LARGE SCALE GENOMIC DNA]</scope>
    <source>
        <strain evidence="4">CC-503</strain>
    </source>
</reference>
<dbReference type="InterPro" id="IPR009772">
    <property type="entry name" value="CDC123"/>
</dbReference>
<dbReference type="Gramene" id="PNW80308">
    <property type="protein sequence ID" value="PNW80308"/>
    <property type="gene ID" value="CHLRE_07g312100v5"/>
</dbReference>
<comment type="similarity">
    <text evidence="1">Belongs to the CDC123 family.</text>
</comment>
<dbReference type="GeneID" id="5726498"/>
<evidence type="ECO:0000313" key="3">
    <source>
        <dbReference type="EMBL" id="PNW80308.1"/>
    </source>
</evidence>
<feature type="region of interest" description="Disordered" evidence="2">
    <location>
        <begin position="77"/>
        <end position="139"/>
    </location>
</feature>
<dbReference type="OMA" id="RIDESWM"/>
<dbReference type="OrthoDB" id="360540at2759"/>
<evidence type="ECO:0000256" key="1">
    <source>
        <dbReference type="ARBA" id="ARBA00011047"/>
    </source>
</evidence>
<dbReference type="STRING" id="3055.A0A2K3DIE8"/>
<dbReference type="Proteomes" id="UP000006906">
    <property type="component" value="Chromosome 7"/>
</dbReference>
<evidence type="ECO:0000256" key="2">
    <source>
        <dbReference type="SAM" id="MobiDB-lite"/>
    </source>
</evidence>
<feature type="region of interest" description="Disordered" evidence="2">
    <location>
        <begin position="543"/>
        <end position="589"/>
    </location>
</feature>
<dbReference type="GO" id="GO:0005737">
    <property type="term" value="C:cytoplasm"/>
    <property type="evidence" value="ECO:0000318"/>
    <property type="project" value="GO_Central"/>
</dbReference>
<dbReference type="AlphaFoldDB" id="A0A2K3DIE8"/>
<dbReference type="FunCoup" id="A0A2K3DIE8">
    <property type="interactions" value="1711"/>
</dbReference>
<dbReference type="RefSeq" id="XP_042922378.1">
    <property type="nucleotide sequence ID" value="XM_043063810.1"/>
</dbReference>
<gene>
    <name evidence="3" type="ORF">CHLRE_07g312100v5</name>
</gene>
<feature type="compositionally biased region" description="Basic and acidic residues" evidence="2">
    <location>
        <begin position="117"/>
        <end position="126"/>
    </location>
</feature>
<evidence type="ECO:0008006" key="5">
    <source>
        <dbReference type="Google" id="ProtNLM"/>
    </source>
</evidence>
<dbReference type="EMBL" id="CM008968">
    <property type="protein sequence ID" value="PNW80308.1"/>
    <property type="molecule type" value="Genomic_DNA"/>
</dbReference>
<feature type="compositionally biased region" description="Low complexity" evidence="2">
    <location>
        <begin position="80"/>
        <end position="98"/>
    </location>
</feature>
<feature type="compositionally biased region" description="Low complexity" evidence="2">
    <location>
        <begin position="577"/>
        <end position="589"/>
    </location>
</feature>
<feature type="compositionally biased region" description="Acidic residues" evidence="2">
    <location>
        <begin position="564"/>
        <end position="574"/>
    </location>
</feature>
<accession>A0A2K3DIE8</accession>
<feature type="region of interest" description="Disordered" evidence="2">
    <location>
        <begin position="262"/>
        <end position="294"/>
    </location>
</feature>
<dbReference type="InParanoid" id="A0A2K3DIE8"/>